<dbReference type="GO" id="GO:0009986">
    <property type="term" value="C:cell surface"/>
    <property type="evidence" value="ECO:0007669"/>
    <property type="project" value="UniProtKB-SubCell"/>
</dbReference>
<gene>
    <name evidence="3" type="ORF">BBI08_02640</name>
</gene>
<dbReference type="EMBL" id="CP016537">
    <property type="protein sequence ID" value="ANU12802.1"/>
    <property type="molecule type" value="Genomic_DNA"/>
</dbReference>
<evidence type="ECO:0000313" key="4">
    <source>
        <dbReference type="Proteomes" id="UP000092687"/>
    </source>
</evidence>
<evidence type="ECO:0008006" key="5">
    <source>
        <dbReference type="Google" id="ProtNLM"/>
    </source>
</evidence>
<organism evidence="3 4">
    <name type="scientific">Planococcus halocryophilus</name>
    <dbReference type="NCBI Taxonomy" id="1215089"/>
    <lineage>
        <taxon>Bacteria</taxon>
        <taxon>Bacillati</taxon>
        <taxon>Bacillota</taxon>
        <taxon>Bacilli</taxon>
        <taxon>Bacillales</taxon>
        <taxon>Caryophanaceae</taxon>
        <taxon>Planococcus</taxon>
    </lineage>
</organism>
<dbReference type="GO" id="GO:0030420">
    <property type="term" value="P:establishment of competence for transformation"/>
    <property type="evidence" value="ECO:0007669"/>
    <property type="project" value="UniProtKB-KW"/>
</dbReference>
<keyword evidence="4" id="KW-1185">Reference proteome</keyword>
<reference evidence="4" key="1">
    <citation type="submission" date="2016-07" db="EMBL/GenBank/DDBJ databases">
        <authorList>
            <person name="See-Too W.S."/>
        </authorList>
    </citation>
    <scope>NUCLEOTIDE SEQUENCE [LARGE SCALE GENOMIC DNA]</scope>
    <source>
        <strain evidence="4">DSM 24743</strain>
    </source>
</reference>
<dbReference type="InterPro" id="IPR012902">
    <property type="entry name" value="N_methyl_site"/>
</dbReference>
<accession>A0A1C7DN25</accession>
<sequence length="159" mass="17240">MKKNQNGITLVEVLAALVLVSLIAGIAWTAISIGFKHAAVETQKTQIQQDANLIISSLTGVHRRSATYSLVFEANKIKVTSCSSTGSCKDEVIDKSYDFTGTMINNIEVDSHDSAPDVFSNIEPNKSHTTLKLVLTDLSNSKNTIIVETTLTRIITGMK</sequence>
<name>A0A1C7DN25_9BACL</name>
<evidence type="ECO:0000313" key="3">
    <source>
        <dbReference type="EMBL" id="ANU12802.1"/>
    </source>
</evidence>
<keyword evidence="2" id="KW-0178">Competence</keyword>
<dbReference type="Pfam" id="PF07963">
    <property type="entry name" value="N_methyl"/>
    <property type="match status" value="1"/>
</dbReference>
<dbReference type="RefSeq" id="WP_065527897.1">
    <property type="nucleotide sequence ID" value="NZ_CP016537.2"/>
</dbReference>
<dbReference type="AlphaFoldDB" id="A0A1C7DN25"/>
<proteinExistence type="predicted"/>
<dbReference type="NCBIfam" id="TIGR02532">
    <property type="entry name" value="IV_pilin_GFxxxE"/>
    <property type="match status" value="1"/>
</dbReference>
<evidence type="ECO:0000256" key="2">
    <source>
        <dbReference type="ARBA" id="ARBA00023287"/>
    </source>
</evidence>
<evidence type="ECO:0000256" key="1">
    <source>
        <dbReference type="ARBA" id="ARBA00004241"/>
    </source>
</evidence>
<dbReference type="KEGG" id="phc:BBI08_02640"/>
<dbReference type="STRING" id="1215089.BBI08_02640"/>
<dbReference type="Proteomes" id="UP000092687">
    <property type="component" value="Chromosome"/>
</dbReference>
<comment type="subcellular location">
    <subcellularLocation>
        <location evidence="1">Cell surface</location>
    </subcellularLocation>
</comment>
<protein>
    <recommendedName>
        <fullName evidence="5">Prepilin-type N-terminal cleavage/methylation domain-containing protein</fullName>
    </recommendedName>
</protein>
<reference evidence="4" key="2">
    <citation type="submission" date="2016-10" db="EMBL/GenBank/DDBJ databases">
        <authorList>
            <person name="See-Too W.S."/>
        </authorList>
    </citation>
    <scope>NUCLEOTIDE SEQUENCE [LARGE SCALE GENOMIC DNA]</scope>
    <source>
        <strain evidence="4">DSM 24743</strain>
    </source>
</reference>